<protein>
    <submittedName>
        <fullName evidence="7">Cell wall-associated hydrolase, NlpC family</fullName>
    </submittedName>
</protein>
<evidence type="ECO:0000259" key="6">
    <source>
        <dbReference type="PROSITE" id="PS51935"/>
    </source>
</evidence>
<keyword evidence="8" id="KW-1185">Reference proteome</keyword>
<dbReference type="SUPFAM" id="SSF54001">
    <property type="entry name" value="Cysteine proteinases"/>
    <property type="match status" value="1"/>
</dbReference>
<feature type="region of interest" description="Disordered" evidence="5">
    <location>
        <begin position="105"/>
        <end position="160"/>
    </location>
</feature>
<keyword evidence="2" id="KW-0645">Protease</keyword>
<dbReference type="Proteomes" id="UP000199288">
    <property type="component" value="Unassembled WGS sequence"/>
</dbReference>
<evidence type="ECO:0000313" key="7">
    <source>
        <dbReference type="EMBL" id="SEA21779.1"/>
    </source>
</evidence>
<evidence type="ECO:0000256" key="3">
    <source>
        <dbReference type="ARBA" id="ARBA00022801"/>
    </source>
</evidence>
<dbReference type="RefSeq" id="WP_092563362.1">
    <property type="nucleotide sequence ID" value="NZ_FNQV01000006.1"/>
</dbReference>
<dbReference type="OrthoDB" id="9815778at2"/>
<evidence type="ECO:0000256" key="5">
    <source>
        <dbReference type="SAM" id="MobiDB-lite"/>
    </source>
</evidence>
<dbReference type="Pfam" id="PF00877">
    <property type="entry name" value="NLPC_P60"/>
    <property type="match status" value="1"/>
</dbReference>
<dbReference type="GO" id="GO:0008234">
    <property type="term" value="F:cysteine-type peptidase activity"/>
    <property type="evidence" value="ECO:0007669"/>
    <property type="project" value="UniProtKB-KW"/>
</dbReference>
<feature type="domain" description="NlpC/P60" evidence="6">
    <location>
        <begin position="163"/>
        <end position="275"/>
    </location>
</feature>
<name>A0A1H3ZD99_9ACTO</name>
<sequence length="275" mass="28051">MTATSHKARYGAPRTAFSTVKDLTGALTAGNSRKGTVIAASSGLALTMVATAAGAATAPTPELAAQATIDTTHISQQAKTALAAPVTVEVAKDAAWESGAAVKVDAKKAPKPVVRPAAAPQQTAERETARASRTNERQAPARQRQQAAPAAKEQAPVASAPASDVGAKVVSIAYRYIGTPYVHGGSTPGGFDCSGFTAYVYAQVGITLPRSSSAQRGAGRVVSASEARPGDLIWWPGHVGIYLGNGQHIAARNPGTPLKAGPIYRSGATFIRVTG</sequence>
<evidence type="ECO:0000256" key="1">
    <source>
        <dbReference type="ARBA" id="ARBA00007074"/>
    </source>
</evidence>
<evidence type="ECO:0000256" key="4">
    <source>
        <dbReference type="ARBA" id="ARBA00022807"/>
    </source>
</evidence>
<dbReference type="PANTHER" id="PTHR47053">
    <property type="entry name" value="MUREIN DD-ENDOPEPTIDASE MEPH-RELATED"/>
    <property type="match status" value="1"/>
</dbReference>
<accession>A0A1H3ZD99</accession>
<proteinExistence type="inferred from homology"/>
<evidence type="ECO:0000256" key="2">
    <source>
        <dbReference type="ARBA" id="ARBA00022670"/>
    </source>
</evidence>
<dbReference type="InterPro" id="IPR038765">
    <property type="entry name" value="Papain-like_cys_pep_sf"/>
</dbReference>
<dbReference type="Gene3D" id="3.90.1720.10">
    <property type="entry name" value="endopeptidase domain like (from Nostoc punctiforme)"/>
    <property type="match status" value="1"/>
</dbReference>
<feature type="compositionally biased region" description="Low complexity" evidence="5">
    <location>
        <begin position="111"/>
        <end position="120"/>
    </location>
</feature>
<feature type="compositionally biased region" description="Basic and acidic residues" evidence="5">
    <location>
        <begin position="124"/>
        <end position="136"/>
    </location>
</feature>
<dbReference type="PANTHER" id="PTHR47053:SF1">
    <property type="entry name" value="MUREIN DD-ENDOPEPTIDASE MEPH-RELATED"/>
    <property type="match status" value="1"/>
</dbReference>
<dbReference type="EMBL" id="FNQV01000006">
    <property type="protein sequence ID" value="SEA21779.1"/>
    <property type="molecule type" value="Genomic_DNA"/>
</dbReference>
<organism evidence="7 8">
    <name type="scientific">Bowdeniella nasicola</name>
    <dbReference type="NCBI Taxonomy" id="208480"/>
    <lineage>
        <taxon>Bacteria</taxon>
        <taxon>Bacillati</taxon>
        <taxon>Actinomycetota</taxon>
        <taxon>Actinomycetes</taxon>
        <taxon>Actinomycetales</taxon>
        <taxon>Actinomycetaceae</taxon>
        <taxon>Bowdeniella</taxon>
    </lineage>
</organism>
<feature type="compositionally biased region" description="Low complexity" evidence="5">
    <location>
        <begin position="137"/>
        <end position="160"/>
    </location>
</feature>
<keyword evidence="4" id="KW-0788">Thiol protease</keyword>
<reference evidence="8" key="1">
    <citation type="submission" date="2016-10" db="EMBL/GenBank/DDBJ databases">
        <authorList>
            <person name="Varghese N."/>
            <person name="Submissions S."/>
        </authorList>
    </citation>
    <scope>NUCLEOTIDE SEQUENCE [LARGE SCALE GENOMIC DNA]</scope>
    <source>
        <strain evidence="8">KPR-1</strain>
    </source>
</reference>
<dbReference type="GO" id="GO:0006508">
    <property type="term" value="P:proteolysis"/>
    <property type="evidence" value="ECO:0007669"/>
    <property type="project" value="UniProtKB-KW"/>
</dbReference>
<comment type="similarity">
    <text evidence="1">Belongs to the peptidase C40 family.</text>
</comment>
<evidence type="ECO:0000313" key="8">
    <source>
        <dbReference type="Proteomes" id="UP000199288"/>
    </source>
</evidence>
<dbReference type="PROSITE" id="PS51935">
    <property type="entry name" value="NLPC_P60"/>
    <property type="match status" value="1"/>
</dbReference>
<dbReference type="InterPro" id="IPR051202">
    <property type="entry name" value="Peptidase_C40"/>
</dbReference>
<keyword evidence="3 7" id="KW-0378">Hydrolase</keyword>
<dbReference type="AlphaFoldDB" id="A0A1H3ZD99"/>
<gene>
    <name evidence="7" type="ORF">SAMN02910418_01114</name>
</gene>
<dbReference type="InterPro" id="IPR000064">
    <property type="entry name" value="NLP_P60_dom"/>
</dbReference>